<accession>A0A1X0NVL5</accession>
<dbReference type="EMBL" id="NBCO01000015">
    <property type="protein sequence ID" value="ORC88712.1"/>
    <property type="molecule type" value="Genomic_DNA"/>
</dbReference>
<dbReference type="PANTHER" id="PTHR10102">
    <property type="entry name" value="DNA-DIRECTED RNA POLYMERASE, MITOCHONDRIAL"/>
    <property type="match status" value="1"/>
</dbReference>
<evidence type="ECO:0000256" key="3">
    <source>
        <dbReference type="ARBA" id="ARBA00022478"/>
    </source>
</evidence>
<evidence type="ECO:0000256" key="1">
    <source>
        <dbReference type="ARBA" id="ARBA00009493"/>
    </source>
</evidence>
<dbReference type="Pfam" id="PF00940">
    <property type="entry name" value="RNA_pol"/>
    <property type="match status" value="1"/>
</dbReference>
<sequence>MRRLSWRTLSLHSNVAQRWARRGADALKGTAAAAAAATTTEKSTRRSGKITSSHKENKKPDVYEEEEEEIKESGSFLNMDDIHHSSQVHNNNNNNMIHNHNDNHNNNNNTHDSEKSSIKNGVNSVYSAGGDIDIGNDMFTPTVDMEEEYSTPDMSSSSSSSNESVLYAIDVLCDDLFSCKTDVLKSFARTRSVSGASKSELVMNLIDLANREAHGENQDLSITKRVLGDVFNEDVRVSGVRSQWTNKSLEASHVEMACDGHLKFEVMSYTQKTLMVRRNASESARVLRKLIRSFQQDYQRTSEAAVGGVFRNFKAEADQLVEEMSSVEVVAPFASFLVSYVRYATSANLLTRTNVIERLEQLGLVQMSVEESNETTLQRLMALLDDVVAEVERRAVCFGDKRTSWGTETPEVLRSSIQAFGDYNAQQHQQSQHGEVFERAPEWVHDLVRMFNNWEAIVRTDIPVLEDVPKYIFDCILSGVVCLNLLQNIYGDIITPTDVPLSVRGAVKRAMEAHFKNEEKAAHALAKLFAYVQAPGDSGTVRAEFFAAVLSQMQGAFHDTEQNILHNARVALVLREVCATASRCTRTCGLFHMLVKITEDLRFQFRFNTIFKKLSGRDRTTIRTKYSINMVKTLEYFEQEYGVTPTSTKAVGFLVIQLLHFSMRGTGGNTSNTSGNNNNNNNNSNSNISGGGGGGRPLLERFVSVTGKEEFSIVCMSEVEATQIRDLRVAFPPQLSYNSWLHQSDTKEKSVYNVLPSVAVKGSTNQAMIISQAPMMKALDAISRVPWRISKYMLHVQEAIVREGYGFGKIRPGFYPLHYCAKSRGEITYDNNNNDNNNSNNNNGYGGDYDNDDDSGCDVYNLQQRREYDTQQDEDWKSLSELRSNRIHYLQALRQARSLVQFSHIYFPNSMDFRGRMYPLPGRLNHTGSDPFRALLEYAEPKPLGTIGLYWLKVHLANKMGMSKLSFDERVHYVNEHIEDVVRSAESPLSGDKWWQEAAEPMQCLMACKELADALKCSQGAENFLSRLPVAVDGSYNGLQHYSAIGRDAFGAQLVNLVPSERPADAYTGILKEMMRSITADAERDHPVAQRCLGTGKGQDCNHVKRKTIKRPIMTQVYGVTGYGMSEQILDELVKQNKNHGLWTSTDMREMADYLREKVLESLGVTFRETQNCRRWITDVTNMIWEAQPAELRTALCWTTPLGLVVRQPYKVKKEIMLFTAHGCTRIPGDVFAAASRKQLTAIAPNLIHSLDATHLAMTAIEMQNLGLSMMAVHDSYWTYACDLPVLSKVLRQQFVTLYSKYDPLWELKEQWEEAYFMDLRRHGLLLPDPPQRGDLDLSVVLDSPYFFS</sequence>
<dbReference type="GO" id="GO:0006390">
    <property type="term" value="P:mitochondrial transcription"/>
    <property type="evidence" value="ECO:0007669"/>
    <property type="project" value="TreeGrafter"/>
</dbReference>
<keyword evidence="12" id="KW-1185">Reference proteome</keyword>
<evidence type="ECO:0000256" key="5">
    <source>
        <dbReference type="ARBA" id="ARBA00022695"/>
    </source>
</evidence>
<evidence type="ECO:0000256" key="9">
    <source>
        <dbReference type="SAM" id="MobiDB-lite"/>
    </source>
</evidence>
<dbReference type="Gene3D" id="1.10.150.20">
    <property type="entry name" value="5' to 3' exonuclease, C-terminal subdomain"/>
    <property type="match status" value="1"/>
</dbReference>
<dbReference type="GO" id="GO:0003677">
    <property type="term" value="F:DNA binding"/>
    <property type="evidence" value="ECO:0007669"/>
    <property type="project" value="InterPro"/>
</dbReference>
<dbReference type="InterPro" id="IPR043502">
    <property type="entry name" value="DNA/RNA_pol_sf"/>
</dbReference>
<proteinExistence type="inferred from homology"/>
<evidence type="ECO:0000259" key="10">
    <source>
        <dbReference type="Pfam" id="PF00940"/>
    </source>
</evidence>
<dbReference type="EC" id="2.7.7.6" evidence="2"/>
<name>A0A1X0NVL5_9TRYP</name>
<evidence type="ECO:0000256" key="4">
    <source>
        <dbReference type="ARBA" id="ARBA00022679"/>
    </source>
</evidence>
<reference evidence="11 12" key="1">
    <citation type="submission" date="2017-03" db="EMBL/GenBank/DDBJ databases">
        <title>An alternative strategy for trypanosome survival in the mammalian bloodstream revealed through genome and transcriptome analysis of the ubiquitous bovine parasite Trypanosoma (Megatrypanum) theileri.</title>
        <authorList>
            <person name="Kelly S."/>
            <person name="Ivens A."/>
            <person name="Mott A."/>
            <person name="O'Neill E."/>
            <person name="Emms D."/>
            <person name="Macleod O."/>
            <person name="Voorheis P."/>
            <person name="Matthews J."/>
            <person name="Matthews K."/>
            <person name="Carrington M."/>
        </authorList>
    </citation>
    <scope>NUCLEOTIDE SEQUENCE [LARGE SCALE GENOMIC DNA]</scope>
    <source>
        <strain evidence="11">Edinburgh</strain>
    </source>
</reference>
<dbReference type="PANTHER" id="PTHR10102:SF0">
    <property type="entry name" value="DNA-DIRECTED RNA POLYMERASE, MITOCHONDRIAL"/>
    <property type="match status" value="1"/>
</dbReference>
<dbReference type="InterPro" id="IPR002092">
    <property type="entry name" value="DNA-dir_Rpol_phage-type"/>
</dbReference>
<keyword evidence="3 11" id="KW-0240">DNA-directed RNA polymerase</keyword>
<dbReference type="FunFam" id="1.10.150.20:FF:000082">
    <property type="entry name" value="DNA-directed RNA polymerase, mitochondrial"/>
    <property type="match status" value="1"/>
</dbReference>
<dbReference type="VEuPathDB" id="TriTrypDB:TM35_000151430"/>
<dbReference type="InterPro" id="IPR046950">
    <property type="entry name" value="DNA-dir_Rpol_C_phage-type"/>
</dbReference>
<evidence type="ECO:0000313" key="11">
    <source>
        <dbReference type="EMBL" id="ORC88712.1"/>
    </source>
</evidence>
<comment type="similarity">
    <text evidence="1">Belongs to the phage and mitochondrial RNA polymerase family.</text>
</comment>
<dbReference type="GO" id="GO:0003899">
    <property type="term" value="F:DNA-directed RNA polymerase activity"/>
    <property type="evidence" value="ECO:0007669"/>
    <property type="project" value="UniProtKB-EC"/>
</dbReference>
<feature type="compositionally biased region" description="Low complexity" evidence="9">
    <location>
        <begin position="98"/>
        <end position="110"/>
    </location>
</feature>
<keyword evidence="6" id="KW-0809">Transit peptide</keyword>
<organism evidence="11 12">
    <name type="scientific">Trypanosoma theileri</name>
    <dbReference type="NCBI Taxonomy" id="67003"/>
    <lineage>
        <taxon>Eukaryota</taxon>
        <taxon>Discoba</taxon>
        <taxon>Euglenozoa</taxon>
        <taxon>Kinetoplastea</taxon>
        <taxon>Metakinetoplastina</taxon>
        <taxon>Trypanosomatida</taxon>
        <taxon>Trypanosomatidae</taxon>
        <taxon>Trypanosoma</taxon>
    </lineage>
</organism>
<dbReference type="FunFam" id="1.10.287.280:FF:000001">
    <property type="entry name" value="DNA-directed RNA polymerase"/>
    <property type="match status" value="1"/>
</dbReference>
<feature type="region of interest" description="Disordered" evidence="9">
    <location>
        <begin position="831"/>
        <end position="850"/>
    </location>
</feature>
<feature type="domain" description="DNA-directed RNA polymerase C-terminal" evidence="10">
    <location>
        <begin position="942"/>
        <end position="1318"/>
    </location>
</feature>
<keyword evidence="5" id="KW-0548">Nucleotidyltransferase</keyword>
<keyword evidence="4" id="KW-0808">Transferase</keyword>
<feature type="compositionally biased region" description="Low complexity" evidence="9">
    <location>
        <begin position="669"/>
        <end position="688"/>
    </location>
</feature>
<dbReference type="STRING" id="67003.A0A1X0NVL5"/>
<dbReference type="PROSITE" id="PS00489">
    <property type="entry name" value="RNA_POL_PHAGE_2"/>
    <property type="match status" value="1"/>
</dbReference>
<evidence type="ECO:0000256" key="6">
    <source>
        <dbReference type="ARBA" id="ARBA00022946"/>
    </source>
</evidence>
<dbReference type="Proteomes" id="UP000192257">
    <property type="component" value="Unassembled WGS sequence"/>
</dbReference>
<feature type="region of interest" description="Disordered" evidence="9">
    <location>
        <begin position="98"/>
        <end position="118"/>
    </location>
</feature>
<feature type="compositionally biased region" description="Low complexity" evidence="9">
    <location>
        <begin position="831"/>
        <end position="843"/>
    </location>
</feature>
<keyword evidence="7" id="KW-0804">Transcription</keyword>
<feature type="region of interest" description="Disordered" evidence="9">
    <location>
        <begin position="35"/>
        <end position="67"/>
    </location>
</feature>
<feature type="region of interest" description="Disordered" evidence="9">
    <location>
        <begin position="667"/>
        <end position="693"/>
    </location>
</feature>
<dbReference type="RefSeq" id="XP_028882778.1">
    <property type="nucleotide sequence ID" value="XM_029025795.1"/>
</dbReference>
<comment type="caution">
    <text evidence="11">The sequence shown here is derived from an EMBL/GenBank/DDBJ whole genome shotgun (WGS) entry which is preliminary data.</text>
</comment>
<feature type="compositionally biased region" description="Basic and acidic residues" evidence="9">
    <location>
        <begin position="53"/>
        <end position="62"/>
    </location>
</feature>
<evidence type="ECO:0000256" key="2">
    <source>
        <dbReference type="ARBA" id="ARBA00012418"/>
    </source>
</evidence>
<dbReference type="GeneID" id="39985575"/>
<dbReference type="SUPFAM" id="SSF56672">
    <property type="entry name" value="DNA/RNA polymerases"/>
    <property type="match status" value="1"/>
</dbReference>
<evidence type="ECO:0000313" key="12">
    <source>
        <dbReference type="Proteomes" id="UP000192257"/>
    </source>
</evidence>
<dbReference type="OrthoDB" id="276422at2759"/>
<gene>
    <name evidence="11" type="ORF">TM35_000151430</name>
</gene>
<comment type="catalytic activity">
    <reaction evidence="8">
        <text>RNA(n) + a ribonucleoside 5'-triphosphate = RNA(n+1) + diphosphate</text>
        <dbReference type="Rhea" id="RHEA:21248"/>
        <dbReference type="Rhea" id="RHEA-COMP:14527"/>
        <dbReference type="Rhea" id="RHEA-COMP:17342"/>
        <dbReference type="ChEBI" id="CHEBI:33019"/>
        <dbReference type="ChEBI" id="CHEBI:61557"/>
        <dbReference type="ChEBI" id="CHEBI:140395"/>
        <dbReference type="EC" id="2.7.7.6"/>
    </reaction>
</comment>
<dbReference type="GO" id="GO:0034245">
    <property type="term" value="C:mitochondrial DNA-directed RNA polymerase complex"/>
    <property type="evidence" value="ECO:0007669"/>
    <property type="project" value="TreeGrafter"/>
</dbReference>
<evidence type="ECO:0000256" key="7">
    <source>
        <dbReference type="ARBA" id="ARBA00023163"/>
    </source>
</evidence>
<dbReference type="Gene3D" id="1.10.287.280">
    <property type="match status" value="1"/>
</dbReference>
<evidence type="ECO:0000256" key="8">
    <source>
        <dbReference type="ARBA" id="ARBA00048552"/>
    </source>
</evidence>
<protein>
    <recommendedName>
        <fullName evidence="2">DNA-directed RNA polymerase</fullName>
        <ecNumber evidence="2">2.7.7.6</ecNumber>
    </recommendedName>
</protein>